<accession>A0ABV7ZER9</accession>
<keyword evidence="3" id="KW-1185">Reference proteome</keyword>
<name>A0ABV7ZER9_9DEIO</name>
<evidence type="ECO:0000313" key="2">
    <source>
        <dbReference type="EMBL" id="MFC3834791.1"/>
    </source>
</evidence>
<dbReference type="Proteomes" id="UP001595803">
    <property type="component" value="Unassembled WGS sequence"/>
</dbReference>
<feature type="region of interest" description="Disordered" evidence="1">
    <location>
        <begin position="103"/>
        <end position="127"/>
    </location>
</feature>
<organism evidence="2 3">
    <name type="scientific">Deinococcus rufus</name>
    <dbReference type="NCBI Taxonomy" id="2136097"/>
    <lineage>
        <taxon>Bacteria</taxon>
        <taxon>Thermotogati</taxon>
        <taxon>Deinococcota</taxon>
        <taxon>Deinococci</taxon>
        <taxon>Deinococcales</taxon>
        <taxon>Deinococcaceae</taxon>
        <taxon>Deinococcus</taxon>
    </lineage>
</organism>
<proteinExistence type="predicted"/>
<dbReference type="EMBL" id="JBHRZG010000024">
    <property type="protein sequence ID" value="MFC3834791.1"/>
    <property type="molecule type" value="Genomic_DNA"/>
</dbReference>
<sequence length="127" mass="12956">MRVDARPFFVLAVQGGGTGRCLRPDFNARSVGVGGSAGALGTVGVAATHTVTAFSPLPAGLTPDAVVTIDDTTPPGRYRVITVAPTPVGADVYLAADPAPTTAPYVPDITPDTPRTAQRLPYVAPDE</sequence>
<dbReference type="RefSeq" id="WP_322472224.1">
    <property type="nucleotide sequence ID" value="NZ_JBHRZG010000024.1"/>
</dbReference>
<comment type="caution">
    <text evidence="2">The sequence shown here is derived from an EMBL/GenBank/DDBJ whole genome shotgun (WGS) entry which is preliminary data.</text>
</comment>
<reference evidence="3" key="1">
    <citation type="journal article" date="2019" name="Int. J. Syst. Evol. Microbiol.">
        <title>The Global Catalogue of Microorganisms (GCM) 10K type strain sequencing project: providing services to taxonomists for standard genome sequencing and annotation.</title>
        <authorList>
            <consortium name="The Broad Institute Genomics Platform"/>
            <consortium name="The Broad Institute Genome Sequencing Center for Infectious Disease"/>
            <person name="Wu L."/>
            <person name="Ma J."/>
        </authorList>
    </citation>
    <scope>NUCLEOTIDE SEQUENCE [LARGE SCALE GENOMIC DNA]</scope>
    <source>
        <strain evidence="3">CCTCC AB 2017081</strain>
    </source>
</reference>
<gene>
    <name evidence="2" type="ORF">ACFOSB_18185</name>
</gene>
<evidence type="ECO:0000313" key="3">
    <source>
        <dbReference type="Proteomes" id="UP001595803"/>
    </source>
</evidence>
<protein>
    <submittedName>
        <fullName evidence="2">Uncharacterized protein</fullName>
    </submittedName>
</protein>
<evidence type="ECO:0000256" key="1">
    <source>
        <dbReference type="SAM" id="MobiDB-lite"/>
    </source>
</evidence>